<dbReference type="FunFam" id="3.30.230.10:FF:000002">
    <property type="entry name" value="30S ribosomal protein S5"/>
    <property type="match status" value="1"/>
</dbReference>
<sequence>MLKIRTVCRPGNFVFQLRYLHGARSSLFRNNPTLLNKEGKNKSPCEETPISKNDLQSKESSDPHIPSSPNLSSKEENESSSIINDDIINDDINNDDDLYRTSEEIERFINHIRPRSAHLSMPYFSDLSVMDPRMDYPQPGANIARRNLLREKNMIQEEMVEEQPVQKKGIIKQPQIRSSNKSKTRKIAKEDASVTETQEALMAERTGLSRKQLDSLTQCPLVIHRVVNQTKMGKLMSMYALMVIGNGDGLVGYGEGKDAIVEKAIRKAFLQAAKSLDYIPRFEERTFHGDVKVKFHAVELAVRARPPGFGVRANHLIYEICRCAGIKDISAKLYRSKNPMNVIKAFFQAMKSQKLPEIIAKERGKNIYDVRKSYYGH</sequence>
<evidence type="ECO:0000256" key="5">
    <source>
        <dbReference type="ARBA" id="ARBA00023274"/>
    </source>
</evidence>
<organism evidence="12 13">
    <name type="scientific">Neolecta irregularis (strain DAH-3)</name>
    <dbReference type="NCBI Taxonomy" id="1198029"/>
    <lineage>
        <taxon>Eukaryota</taxon>
        <taxon>Fungi</taxon>
        <taxon>Dikarya</taxon>
        <taxon>Ascomycota</taxon>
        <taxon>Taphrinomycotina</taxon>
        <taxon>Neolectales</taxon>
        <taxon>Neolectaceae</taxon>
        <taxon>Neolecta</taxon>
    </lineage>
</organism>
<dbReference type="FunFam" id="3.30.160.20:FF:000022">
    <property type="entry name" value="28S ribosomal protein S5, mitochondrial"/>
    <property type="match status" value="1"/>
</dbReference>
<dbReference type="GO" id="GO:0005763">
    <property type="term" value="C:mitochondrial small ribosomal subunit"/>
    <property type="evidence" value="ECO:0007669"/>
    <property type="project" value="UniProtKB-ARBA"/>
</dbReference>
<dbReference type="InterPro" id="IPR013810">
    <property type="entry name" value="Ribosomal_uS5_N"/>
</dbReference>
<dbReference type="InterPro" id="IPR005324">
    <property type="entry name" value="Ribosomal_uS5_C"/>
</dbReference>
<dbReference type="GO" id="GO:0003723">
    <property type="term" value="F:RNA binding"/>
    <property type="evidence" value="ECO:0007669"/>
    <property type="project" value="InterPro"/>
</dbReference>
<dbReference type="PROSITE" id="PS50881">
    <property type="entry name" value="S5_DSRBD"/>
    <property type="match status" value="1"/>
</dbReference>
<keyword evidence="3 8" id="KW-0689">Ribosomal protein</keyword>
<dbReference type="SUPFAM" id="SSF54768">
    <property type="entry name" value="dsRNA-binding domain-like"/>
    <property type="match status" value="1"/>
</dbReference>
<comment type="caution">
    <text evidence="12">The sequence shown here is derived from an EMBL/GenBank/DDBJ whole genome shotgun (WGS) entry which is preliminary data.</text>
</comment>
<dbReference type="PANTHER" id="PTHR48277:SF1">
    <property type="entry name" value="MITOCHONDRIAL RIBOSOMAL PROTEIN S5"/>
    <property type="match status" value="1"/>
</dbReference>
<dbReference type="STRING" id="1198029.A0A1U7LWM7"/>
<keyword evidence="4" id="KW-0496">Mitochondrion</keyword>
<evidence type="ECO:0000256" key="9">
    <source>
        <dbReference type="RuleBase" id="RU003823"/>
    </source>
</evidence>
<proteinExistence type="inferred from homology"/>
<dbReference type="Proteomes" id="UP000186594">
    <property type="component" value="Unassembled WGS sequence"/>
</dbReference>
<dbReference type="Gene3D" id="3.30.230.10">
    <property type="match status" value="1"/>
</dbReference>
<comment type="similarity">
    <text evidence="2 9">Belongs to the universal ribosomal protein uS5 family.</text>
</comment>
<evidence type="ECO:0000313" key="12">
    <source>
        <dbReference type="EMBL" id="OLL27085.1"/>
    </source>
</evidence>
<dbReference type="GO" id="GO:0003735">
    <property type="term" value="F:structural constituent of ribosome"/>
    <property type="evidence" value="ECO:0007669"/>
    <property type="project" value="UniProtKB-UniRule"/>
</dbReference>
<evidence type="ECO:0000256" key="3">
    <source>
        <dbReference type="ARBA" id="ARBA00022980"/>
    </source>
</evidence>
<evidence type="ECO:0000256" key="10">
    <source>
        <dbReference type="SAM" id="MobiDB-lite"/>
    </source>
</evidence>
<feature type="domain" description="S5 DRBM" evidence="11">
    <location>
        <begin position="216"/>
        <end position="279"/>
    </location>
</feature>
<reference evidence="12 13" key="1">
    <citation type="submission" date="2016-04" db="EMBL/GenBank/DDBJ databases">
        <title>Evolutionary innovation and constraint leading to complex multicellularity in the Ascomycota.</title>
        <authorList>
            <person name="Cisse O."/>
            <person name="Nguyen A."/>
            <person name="Hewitt D.A."/>
            <person name="Jedd G."/>
            <person name="Stajich J.E."/>
        </authorList>
    </citation>
    <scope>NUCLEOTIDE SEQUENCE [LARGE SCALE GENOMIC DNA]</scope>
    <source>
        <strain evidence="12 13">DAH-3</strain>
    </source>
</reference>
<gene>
    <name evidence="12" type="ORF">NEOLI_000798</name>
</gene>
<name>A0A1U7LWM7_NEOID</name>
<evidence type="ECO:0000256" key="7">
    <source>
        <dbReference type="ARBA" id="ARBA00041606"/>
    </source>
</evidence>
<feature type="region of interest" description="Disordered" evidence="10">
    <location>
        <begin position="166"/>
        <end position="191"/>
    </location>
</feature>
<evidence type="ECO:0000256" key="6">
    <source>
        <dbReference type="ARBA" id="ARBA00039335"/>
    </source>
</evidence>
<dbReference type="Pfam" id="PF03719">
    <property type="entry name" value="Ribosomal_S5_C"/>
    <property type="match status" value="1"/>
</dbReference>
<keyword evidence="13" id="KW-1185">Reference proteome</keyword>
<comment type="subcellular location">
    <subcellularLocation>
        <location evidence="1">Mitochondrion</location>
    </subcellularLocation>
</comment>
<feature type="region of interest" description="Disordered" evidence="10">
    <location>
        <begin position="30"/>
        <end position="88"/>
    </location>
</feature>
<dbReference type="Pfam" id="PF00333">
    <property type="entry name" value="Ribosomal_S5"/>
    <property type="match status" value="1"/>
</dbReference>
<dbReference type="GO" id="GO:0005743">
    <property type="term" value="C:mitochondrial inner membrane"/>
    <property type="evidence" value="ECO:0007669"/>
    <property type="project" value="UniProtKB-ARBA"/>
</dbReference>
<evidence type="ECO:0000256" key="2">
    <source>
        <dbReference type="ARBA" id="ARBA00008945"/>
    </source>
</evidence>
<dbReference type="Gene3D" id="3.30.160.20">
    <property type="match status" value="1"/>
</dbReference>
<dbReference type="InterPro" id="IPR020568">
    <property type="entry name" value="Ribosomal_Su5_D2-typ_SF"/>
</dbReference>
<dbReference type="InterPro" id="IPR014721">
    <property type="entry name" value="Ribsml_uS5_D2-typ_fold_subgr"/>
</dbReference>
<protein>
    <recommendedName>
        <fullName evidence="6">Small ribosomal subunit protein uS5m</fullName>
    </recommendedName>
    <alternativeName>
        <fullName evidence="7">28S ribosomal protein S5, mitochondrial</fullName>
    </alternativeName>
</protein>
<dbReference type="OrthoDB" id="309483at2759"/>
<dbReference type="AlphaFoldDB" id="A0A1U7LWM7"/>
<dbReference type="InterPro" id="IPR000851">
    <property type="entry name" value="Ribosomal_uS5"/>
</dbReference>
<evidence type="ECO:0000313" key="13">
    <source>
        <dbReference type="Proteomes" id="UP000186594"/>
    </source>
</evidence>
<dbReference type="EMBL" id="LXFE01000122">
    <property type="protein sequence ID" value="OLL27085.1"/>
    <property type="molecule type" value="Genomic_DNA"/>
</dbReference>
<dbReference type="GO" id="GO:0006412">
    <property type="term" value="P:translation"/>
    <property type="evidence" value="ECO:0007669"/>
    <property type="project" value="InterPro"/>
</dbReference>
<evidence type="ECO:0000256" key="1">
    <source>
        <dbReference type="ARBA" id="ARBA00004173"/>
    </source>
</evidence>
<dbReference type="PANTHER" id="PTHR48277">
    <property type="entry name" value="MITOCHONDRIAL RIBOSOMAL PROTEIN S5"/>
    <property type="match status" value="1"/>
</dbReference>
<dbReference type="SUPFAM" id="SSF54211">
    <property type="entry name" value="Ribosomal protein S5 domain 2-like"/>
    <property type="match status" value="1"/>
</dbReference>
<keyword evidence="5 8" id="KW-0687">Ribonucleoprotein</keyword>
<accession>A0A1U7LWM7</accession>
<evidence type="ECO:0000259" key="11">
    <source>
        <dbReference type="PROSITE" id="PS50881"/>
    </source>
</evidence>
<evidence type="ECO:0000256" key="8">
    <source>
        <dbReference type="PROSITE-ProRule" id="PRU00268"/>
    </source>
</evidence>
<evidence type="ECO:0000256" key="4">
    <source>
        <dbReference type="ARBA" id="ARBA00023128"/>
    </source>
</evidence>